<keyword evidence="2 5" id="KW-0812">Transmembrane</keyword>
<keyword evidence="3 5" id="KW-1133">Transmembrane helix</keyword>
<reference evidence="7" key="1">
    <citation type="journal article" date="2014" name="Front. Microbiol.">
        <title>High frequency of phylogenetically diverse reductive dehalogenase-homologous genes in deep subseafloor sedimentary metagenomes.</title>
        <authorList>
            <person name="Kawai M."/>
            <person name="Futagami T."/>
            <person name="Toyoda A."/>
            <person name="Takaki Y."/>
            <person name="Nishi S."/>
            <person name="Hori S."/>
            <person name="Arai W."/>
            <person name="Tsubouchi T."/>
            <person name="Morono Y."/>
            <person name="Uchiyama I."/>
            <person name="Ito T."/>
            <person name="Fujiyama A."/>
            <person name="Inagaki F."/>
            <person name="Takami H."/>
        </authorList>
    </citation>
    <scope>NUCLEOTIDE SEQUENCE</scope>
    <source>
        <strain evidence="7">Expedition CK06-06</strain>
    </source>
</reference>
<feature type="non-terminal residue" evidence="7">
    <location>
        <position position="1"/>
    </location>
</feature>
<gene>
    <name evidence="7" type="ORF">S01H4_26971</name>
</gene>
<comment type="caution">
    <text evidence="7">The sequence shown here is derived from an EMBL/GenBank/DDBJ whole genome shotgun (WGS) entry which is preliminary data.</text>
</comment>
<evidence type="ECO:0000256" key="2">
    <source>
        <dbReference type="ARBA" id="ARBA00022692"/>
    </source>
</evidence>
<dbReference type="InterPro" id="IPR051533">
    <property type="entry name" value="WaaL-like"/>
</dbReference>
<organism evidence="7">
    <name type="scientific">marine sediment metagenome</name>
    <dbReference type="NCBI Taxonomy" id="412755"/>
    <lineage>
        <taxon>unclassified sequences</taxon>
        <taxon>metagenomes</taxon>
        <taxon>ecological metagenomes</taxon>
    </lineage>
</organism>
<feature type="transmembrane region" description="Helical" evidence="5">
    <location>
        <begin position="74"/>
        <end position="91"/>
    </location>
</feature>
<sequence>PLGTAVKIGTASIIAFVFAIMTHTSKRLRIASLALIALTIVGIIITASRGPFMGLGFTWLVAILICHKGVSKAWLPFITGAIAIGLVVSFTKLPEIATARVATVWKSGYHMKEAAYARTEMFVWAARRSTERPIIGHGTGAFAIDRGGQDIRAYPHNILLESLYEQGLVGAVIVSLFLWLIFRRWRQASRFVYLYELDIGTFQIVHIVGLLFLFLFTQAMKSGDVNDNRFMFFCAGLVIAVFV</sequence>
<keyword evidence="4 5" id="KW-0472">Membrane</keyword>
<dbReference type="PANTHER" id="PTHR37422">
    <property type="entry name" value="TEICHURONIC ACID BIOSYNTHESIS PROTEIN TUAE"/>
    <property type="match status" value="1"/>
</dbReference>
<accession>X1CWU8</accession>
<proteinExistence type="predicted"/>
<evidence type="ECO:0000256" key="5">
    <source>
        <dbReference type="SAM" id="Phobius"/>
    </source>
</evidence>
<evidence type="ECO:0000259" key="6">
    <source>
        <dbReference type="Pfam" id="PF04932"/>
    </source>
</evidence>
<evidence type="ECO:0000256" key="3">
    <source>
        <dbReference type="ARBA" id="ARBA00022989"/>
    </source>
</evidence>
<protein>
    <recommendedName>
        <fullName evidence="6">O-antigen ligase-related domain-containing protein</fullName>
    </recommendedName>
</protein>
<dbReference type="PANTHER" id="PTHR37422:SF13">
    <property type="entry name" value="LIPOPOLYSACCHARIDE BIOSYNTHESIS PROTEIN PA4999-RELATED"/>
    <property type="match status" value="1"/>
</dbReference>
<comment type="subcellular location">
    <subcellularLocation>
        <location evidence="1">Membrane</location>
        <topology evidence="1">Multi-pass membrane protein</topology>
    </subcellularLocation>
</comment>
<evidence type="ECO:0000256" key="1">
    <source>
        <dbReference type="ARBA" id="ARBA00004141"/>
    </source>
</evidence>
<evidence type="ECO:0000313" key="7">
    <source>
        <dbReference type="EMBL" id="GAG88691.1"/>
    </source>
</evidence>
<dbReference type="Pfam" id="PF04932">
    <property type="entry name" value="Wzy_C"/>
    <property type="match status" value="1"/>
</dbReference>
<dbReference type="EMBL" id="BART01013088">
    <property type="protein sequence ID" value="GAG88691.1"/>
    <property type="molecule type" value="Genomic_DNA"/>
</dbReference>
<feature type="transmembrane region" description="Helical" evidence="5">
    <location>
        <begin position="6"/>
        <end position="21"/>
    </location>
</feature>
<dbReference type="GO" id="GO:0016020">
    <property type="term" value="C:membrane"/>
    <property type="evidence" value="ECO:0007669"/>
    <property type="project" value="UniProtKB-SubCell"/>
</dbReference>
<feature type="transmembrane region" description="Helical" evidence="5">
    <location>
        <begin position="163"/>
        <end position="182"/>
    </location>
</feature>
<evidence type="ECO:0000256" key="4">
    <source>
        <dbReference type="ARBA" id="ARBA00023136"/>
    </source>
</evidence>
<dbReference type="InterPro" id="IPR007016">
    <property type="entry name" value="O-antigen_ligase-rel_domated"/>
</dbReference>
<dbReference type="AlphaFoldDB" id="X1CWU8"/>
<feature type="domain" description="O-antigen ligase-related" evidence="6">
    <location>
        <begin position="35"/>
        <end position="174"/>
    </location>
</feature>
<name>X1CWU8_9ZZZZ</name>
<feature type="transmembrane region" description="Helical" evidence="5">
    <location>
        <begin position="28"/>
        <end position="45"/>
    </location>
</feature>
<feature type="transmembrane region" description="Helical" evidence="5">
    <location>
        <begin position="194"/>
        <end position="216"/>
    </location>
</feature>